<dbReference type="InterPro" id="IPR036397">
    <property type="entry name" value="RNaseH_sf"/>
</dbReference>
<evidence type="ECO:0000313" key="2">
    <source>
        <dbReference type="EMBL" id="GBN32013.1"/>
    </source>
</evidence>
<evidence type="ECO:0000259" key="1">
    <source>
        <dbReference type="Pfam" id="PF00075"/>
    </source>
</evidence>
<dbReference type="Gene3D" id="3.30.420.10">
    <property type="entry name" value="Ribonuclease H-like superfamily/Ribonuclease H"/>
    <property type="match status" value="1"/>
</dbReference>
<protein>
    <recommendedName>
        <fullName evidence="1">RNase H type-1 domain-containing protein</fullName>
    </recommendedName>
</protein>
<dbReference type="GO" id="GO:0003676">
    <property type="term" value="F:nucleic acid binding"/>
    <property type="evidence" value="ECO:0007669"/>
    <property type="project" value="InterPro"/>
</dbReference>
<dbReference type="AlphaFoldDB" id="A0A4Y2MZ62"/>
<reference evidence="2 3" key="1">
    <citation type="journal article" date="2019" name="Sci. Rep.">
        <title>Orb-weaving spider Araneus ventricosus genome elucidates the spidroin gene catalogue.</title>
        <authorList>
            <person name="Kono N."/>
            <person name="Nakamura H."/>
            <person name="Ohtoshi R."/>
            <person name="Moran D.A.P."/>
            <person name="Shinohara A."/>
            <person name="Yoshida Y."/>
            <person name="Fujiwara M."/>
            <person name="Mori M."/>
            <person name="Tomita M."/>
            <person name="Arakawa K."/>
        </authorList>
    </citation>
    <scope>NUCLEOTIDE SEQUENCE [LARGE SCALE GENOMIC DNA]</scope>
</reference>
<gene>
    <name evidence="2" type="ORF">AVEN_169110_1</name>
</gene>
<keyword evidence="3" id="KW-1185">Reference proteome</keyword>
<proteinExistence type="predicted"/>
<dbReference type="GO" id="GO:0004523">
    <property type="term" value="F:RNA-DNA hybrid ribonuclease activity"/>
    <property type="evidence" value="ECO:0007669"/>
    <property type="project" value="InterPro"/>
</dbReference>
<dbReference type="OrthoDB" id="6434564at2759"/>
<evidence type="ECO:0000313" key="3">
    <source>
        <dbReference type="Proteomes" id="UP000499080"/>
    </source>
</evidence>
<dbReference type="Pfam" id="PF00075">
    <property type="entry name" value="RNase_H"/>
    <property type="match status" value="1"/>
</dbReference>
<dbReference type="InterPro" id="IPR012337">
    <property type="entry name" value="RNaseH-like_sf"/>
</dbReference>
<name>A0A4Y2MZ62_ARAVE</name>
<dbReference type="Proteomes" id="UP000499080">
    <property type="component" value="Unassembled WGS sequence"/>
</dbReference>
<comment type="caution">
    <text evidence="2">The sequence shown here is derived from an EMBL/GenBank/DDBJ whole genome shotgun (WGS) entry which is preliminary data.</text>
</comment>
<accession>A0A4Y2MZ62</accession>
<dbReference type="InterPro" id="IPR002156">
    <property type="entry name" value="RNaseH_domain"/>
</dbReference>
<dbReference type="SUPFAM" id="SSF53098">
    <property type="entry name" value="Ribonuclease H-like"/>
    <property type="match status" value="1"/>
</dbReference>
<feature type="domain" description="RNase H type-1" evidence="1">
    <location>
        <begin position="25"/>
        <end position="114"/>
    </location>
</feature>
<organism evidence="2 3">
    <name type="scientific">Araneus ventricosus</name>
    <name type="common">Orbweaver spider</name>
    <name type="synonym">Epeira ventricosa</name>
    <dbReference type="NCBI Taxonomy" id="182803"/>
    <lineage>
        <taxon>Eukaryota</taxon>
        <taxon>Metazoa</taxon>
        <taxon>Ecdysozoa</taxon>
        <taxon>Arthropoda</taxon>
        <taxon>Chelicerata</taxon>
        <taxon>Arachnida</taxon>
        <taxon>Araneae</taxon>
        <taxon>Araneomorphae</taxon>
        <taxon>Entelegynae</taxon>
        <taxon>Araneoidea</taxon>
        <taxon>Araneidae</taxon>
        <taxon>Araneus</taxon>
    </lineage>
</organism>
<sequence>MASDDWLLSVASSSSSFKNNYFFREERSELIAIDEASDHMISNNSSCDIWSFTDSRSSIQFLSNWRNIGDKIGTDIVNKLRICSSHNDIHLQWIPSHVDLLFNDLADELAKDGSAEPLDNRGLLTYSEIFSKGRADNNRIWRIPPIHDWYQQKHPGDAL</sequence>
<dbReference type="EMBL" id="BGPR01008172">
    <property type="protein sequence ID" value="GBN32013.1"/>
    <property type="molecule type" value="Genomic_DNA"/>
</dbReference>